<keyword evidence="7" id="KW-0411">Iron-sulfur</keyword>
<comment type="similarity">
    <text evidence="11">Belongs to the globin family.</text>
</comment>
<dbReference type="PANTHER" id="PTHR47354">
    <property type="entry name" value="NADH OXIDOREDUCTASE HCR"/>
    <property type="match status" value="1"/>
</dbReference>
<comment type="similarity">
    <text evidence="3">In the C-terminal section; belongs to the flavoprotein pyridine nucleotide cytochrome reductase family.</text>
</comment>
<keyword evidence="8" id="KW-0520">NAD</keyword>
<dbReference type="Proteomes" id="UP000540506">
    <property type="component" value="Unassembled WGS sequence"/>
</dbReference>
<keyword evidence="6" id="KW-0521">NADP</keyword>
<proteinExistence type="inferred from homology"/>
<evidence type="ECO:0000313" key="15">
    <source>
        <dbReference type="Proteomes" id="UP000540506"/>
    </source>
</evidence>
<dbReference type="InterPro" id="IPR017927">
    <property type="entry name" value="FAD-bd_FR_type"/>
</dbReference>
<dbReference type="InterPro" id="IPR001433">
    <property type="entry name" value="OxRdtase_FAD/NAD-bd"/>
</dbReference>
<keyword evidence="11" id="KW-0479">Metal-binding</keyword>
<evidence type="ECO:0000256" key="4">
    <source>
        <dbReference type="ARBA" id="ARBA00012229"/>
    </source>
</evidence>
<evidence type="ECO:0000256" key="9">
    <source>
        <dbReference type="ARBA" id="ARBA00048649"/>
    </source>
</evidence>
<dbReference type="Gene3D" id="3.40.50.80">
    <property type="entry name" value="Nucleotide-binding domain of ferredoxin-NADP reductase (FNR) module"/>
    <property type="match status" value="1"/>
</dbReference>
<evidence type="ECO:0000256" key="3">
    <source>
        <dbReference type="ARBA" id="ARBA00006401"/>
    </source>
</evidence>
<dbReference type="PRINTS" id="PR00410">
    <property type="entry name" value="PHEHYDRXLASE"/>
</dbReference>
<dbReference type="Pfam" id="PF00175">
    <property type="entry name" value="NAD_binding_1"/>
    <property type="match status" value="1"/>
</dbReference>
<dbReference type="SUPFAM" id="SSF52343">
    <property type="entry name" value="Ferredoxin reductase-like, C-terminal NADP-linked domain"/>
    <property type="match status" value="1"/>
</dbReference>
<keyword evidence="11" id="KW-0408">Iron</keyword>
<dbReference type="InterPro" id="IPR012292">
    <property type="entry name" value="Globin/Proto"/>
</dbReference>
<evidence type="ECO:0000259" key="12">
    <source>
        <dbReference type="PROSITE" id="PS01033"/>
    </source>
</evidence>
<comment type="cofactor">
    <cofactor evidence="2">
        <name>FAD</name>
        <dbReference type="ChEBI" id="CHEBI:57692"/>
    </cofactor>
</comment>
<dbReference type="AlphaFoldDB" id="A0A7W7R8A5"/>
<dbReference type="EMBL" id="JACHJV010000001">
    <property type="protein sequence ID" value="MBB4926666.1"/>
    <property type="molecule type" value="Genomic_DNA"/>
</dbReference>
<dbReference type="SUPFAM" id="SSF63380">
    <property type="entry name" value="Riboflavin synthase domain-like"/>
    <property type="match status" value="1"/>
</dbReference>
<dbReference type="CDD" id="cd19753">
    <property type="entry name" value="Mb-like_oxidoreductase"/>
    <property type="match status" value="1"/>
</dbReference>
<keyword evidence="11" id="KW-0349">Heme</keyword>
<dbReference type="GO" id="GO:0005344">
    <property type="term" value="F:oxygen carrier activity"/>
    <property type="evidence" value="ECO:0007669"/>
    <property type="project" value="UniProtKB-KW"/>
</dbReference>
<gene>
    <name evidence="14" type="ORF">FHR34_005659</name>
</gene>
<dbReference type="PANTHER" id="PTHR47354:SF5">
    <property type="entry name" value="PROTEIN RFBI"/>
    <property type="match status" value="1"/>
</dbReference>
<comment type="catalytic activity">
    <reaction evidence="9">
        <text>2 nitric oxide + NADH + 2 O2 = 2 nitrate + NAD(+) + H(+)</text>
        <dbReference type="Rhea" id="RHEA:19469"/>
        <dbReference type="ChEBI" id="CHEBI:15378"/>
        <dbReference type="ChEBI" id="CHEBI:15379"/>
        <dbReference type="ChEBI" id="CHEBI:16480"/>
        <dbReference type="ChEBI" id="CHEBI:17632"/>
        <dbReference type="ChEBI" id="CHEBI:57540"/>
        <dbReference type="ChEBI" id="CHEBI:57945"/>
        <dbReference type="EC" id="1.14.12.17"/>
    </reaction>
</comment>
<evidence type="ECO:0000313" key="14">
    <source>
        <dbReference type="EMBL" id="MBB4926666.1"/>
    </source>
</evidence>
<dbReference type="GO" id="GO:0020037">
    <property type="term" value="F:heme binding"/>
    <property type="evidence" value="ECO:0007669"/>
    <property type="project" value="InterPro"/>
</dbReference>
<keyword evidence="11" id="KW-0813">Transport</keyword>
<keyword evidence="15" id="KW-1185">Reference proteome</keyword>
<feature type="domain" description="Globin" evidence="12">
    <location>
        <begin position="1"/>
        <end position="133"/>
    </location>
</feature>
<evidence type="ECO:0000259" key="13">
    <source>
        <dbReference type="PROSITE" id="PS51384"/>
    </source>
</evidence>
<dbReference type="GO" id="GO:0051537">
    <property type="term" value="F:2 iron, 2 sulfur cluster binding"/>
    <property type="evidence" value="ECO:0007669"/>
    <property type="project" value="UniProtKB-KW"/>
</dbReference>
<dbReference type="Pfam" id="PF00970">
    <property type="entry name" value="FAD_binding_6"/>
    <property type="match status" value="1"/>
</dbReference>
<evidence type="ECO:0000256" key="11">
    <source>
        <dbReference type="RuleBase" id="RU000356"/>
    </source>
</evidence>
<dbReference type="CDD" id="cd06187">
    <property type="entry name" value="O2ase_reductase_like"/>
    <property type="match status" value="1"/>
</dbReference>
<evidence type="ECO:0000256" key="2">
    <source>
        <dbReference type="ARBA" id="ARBA00001974"/>
    </source>
</evidence>
<dbReference type="SUPFAM" id="SSF46458">
    <property type="entry name" value="Globin-like"/>
    <property type="match status" value="1"/>
</dbReference>
<reference evidence="14 15" key="1">
    <citation type="submission" date="2020-08" db="EMBL/GenBank/DDBJ databases">
        <title>Sequencing the genomes of 1000 actinobacteria strains.</title>
        <authorList>
            <person name="Klenk H.-P."/>
        </authorList>
    </citation>
    <scope>NUCLEOTIDE SEQUENCE [LARGE SCALE GENOMIC DNA]</scope>
    <source>
        <strain evidence="14 15">DSM 41654</strain>
    </source>
</reference>
<dbReference type="PROSITE" id="PS01033">
    <property type="entry name" value="GLOBIN"/>
    <property type="match status" value="1"/>
</dbReference>
<evidence type="ECO:0000256" key="10">
    <source>
        <dbReference type="ARBA" id="ARBA00049433"/>
    </source>
</evidence>
<evidence type="ECO:0000256" key="6">
    <source>
        <dbReference type="ARBA" id="ARBA00022857"/>
    </source>
</evidence>
<evidence type="ECO:0000256" key="8">
    <source>
        <dbReference type="ARBA" id="ARBA00023027"/>
    </source>
</evidence>
<keyword evidence="11" id="KW-0561">Oxygen transport</keyword>
<dbReference type="EC" id="1.14.12.17" evidence="4"/>
<dbReference type="Gene3D" id="1.10.490.10">
    <property type="entry name" value="Globins"/>
    <property type="match status" value="1"/>
</dbReference>
<protein>
    <recommendedName>
        <fullName evidence="4">nitric oxide dioxygenase</fullName>
        <ecNumber evidence="4">1.14.12.17</ecNumber>
    </recommendedName>
</protein>
<keyword evidence="5" id="KW-0001">2Fe-2S</keyword>
<dbReference type="InterPro" id="IPR039261">
    <property type="entry name" value="FNR_nucleotide-bd"/>
</dbReference>
<dbReference type="Pfam" id="PF00042">
    <property type="entry name" value="Globin"/>
    <property type="match status" value="1"/>
</dbReference>
<dbReference type="InterPro" id="IPR050415">
    <property type="entry name" value="MRET"/>
</dbReference>
<dbReference type="GO" id="GO:0019825">
    <property type="term" value="F:oxygen binding"/>
    <property type="evidence" value="ECO:0007669"/>
    <property type="project" value="InterPro"/>
</dbReference>
<name>A0A7W7R8A5_KITKI</name>
<dbReference type="RefSeq" id="WP_184940179.1">
    <property type="nucleotide sequence ID" value="NZ_JACHJV010000001.1"/>
</dbReference>
<accession>A0A7W7R8A5</accession>
<dbReference type="GO" id="GO:0008941">
    <property type="term" value="F:nitric oxide dioxygenase NAD(P)H activity"/>
    <property type="evidence" value="ECO:0007669"/>
    <property type="project" value="UniProtKB-EC"/>
</dbReference>
<dbReference type="InterPro" id="IPR008333">
    <property type="entry name" value="Cbr1-like_FAD-bd_dom"/>
</dbReference>
<comment type="catalytic activity">
    <reaction evidence="10">
        <text>2 nitric oxide + NADPH + 2 O2 = 2 nitrate + NADP(+) + H(+)</text>
        <dbReference type="Rhea" id="RHEA:19465"/>
        <dbReference type="ChEBI" id="CHEBI:15378"/>
        <dbReference type="ChEBI" id="CHEBI:15379"/>
        <dbReference type="ChEBI" id="CHEBI:16480"/>
        <dbReference type="ChEBI" id="CHEBI:17632"/>
        <dbReference type="ChEBI" id="CHEBI:57783"/>
        <dbReference type="ChEBI" id="CHEBI:58349"/>
        <dbReference type="EC" id="1.14.12.17"/>
    </reaction>
</comment>
<evidence type="ECO:0000256" key="5">
    <source>
        <dbReference type="ARBA" id="ARBA00022714"/>
    </source>
</evidence>
<comment type="cofactor">
    <cofactor evidence="1">
        <name>heme b</name>
        <dbReference type="ChEBI" id="CHEBI:60344"/>
    </cofactor>
</comment>
<dbReference type="Gene3D" id="2.40.30.10">
    <property type="entry name" value="Translation factors"/>
    <property type="match status" value="1"/>
</dbReference>
<feature type="domain" description="FAD-binding FR-type" evidence="13">
    <location>
        <begin position="140"/>
        <end position="240"/>
    </location>
</feature>
<comment type="caution">
    <text evidence="14">The sequence shown here is derived from an EMBL/GenBank/DDBJ whole genome shotgun (WGS) entry which is preliminary data.</text>
</comment>
<dbReference type="InterPro" id="IPR017938">
    <property type="entry name" value="Riboflavin_synthase-like_b-brl"/>
</dbReference>
<dbReference type="InterPro" id="IPR009050">
    <property type="entry name" value="Globin-like_sf"/>
</dbReference>
<evidence type="ECO:0000256" key="7">
    <source>
        <dbReference type="ARBA" id="ARBA00023014"/>
    </source>
</evidence>
<sequence>MTDNPTLIRDSFALVQQHADKLTGHFYATLFLHNPEVRELFPPAMDVQRDRLFRALAGAVRMLDRPAELTSFLEQLGRDHRKYEVRAEHYDAVGNALLATLRRFAGEAWTPAHESAWSEAYRLIAAAMSGAAEAEAGRTPPSWLAEVVGHEQRSPDLAVLTLRPNAPFPYRAGQYTTVETARWPRVWRPYSIANAPRRDGLVTLHVRAVPAGWVSNTLVHHTRVGDVVRLGPGRGSMTLPERPSRRVVCVAGGTGLAPIKALVEEMIARHRPLTLHLFVGARQQSDLYDLRSLHQLASVFPRLILVPVISAEIGYPGVQGRLPEVVPAQGHWPEHEVFVAGPDDMVVSMVERFQRDGVPAERLHYDLSTTPAELDITSGLLDGAAGLLDGGAGLLGSGPGRPEGGEQSAH</sequence>
<organism evidence="14 15">
    <name type="scientific">Kitasatospora kifunensis</name>
    <name type="common">Streptomyces kifunensis</name>
    <dbReference type="NCBI Taxonomy" id="58351"/>
    <lineage>
        <taxon>Bacteria</taxon>
        <taxon>Bacillati</taxon>
        <taxon>Actinomycetota</taxon>
        <taxon>Actinomycetes</taxon>
        <taxon>Kitasatosporales</taxon>
        <taxon>Streptomycetaceae</taxon>
        <taxon>Kitasatospora</taxon>
    </lineage>
</organism>
<dbReference type="InterPro" id="IPR000971">
    <property type="entry name" value="Globin"/>
</dbReference>
<evidence type="ECO:0000256" key="1">
    <source>
        <dbReference type="ARBA" id="ARBA00001970"/>
    </source>
</evidence>
<dbReference type="PROSITE" id="PS51384">
    <property type="entry name" value="FAD_FR"/>
    <property type="match status" value="1"/>
</dbReference>